<feature type="transmembrane region" description="Helical" evidence="2">
    <location>
        <begin position="1053"/>
        <end position="1079"/>
    </location>
</feature>
<dbReference type="Gene3D" id="3.40.50.300">
    <property type="entry name" value="P-loop containing nucleotide triphosphate hydrolases"/>
    <property type="match status" value="1"/>
</dbReference>
<keyword evidence="2" id="KW-0812">Transmembrane</keyword>
<protein>
    <submittedName>
        <fullName evidence="4">Tetratricopeptide repeat protein</fullName>
    </submittedName>
</protein>
<organism evidence="4 5">
    <name type="scientific">Oxynema aestuarii AP17</name>
    <dbReference type="NCBI Taxonomy" id="2064643"/>
    <lineage>
        <taxon>Bacteria</taxon>
        <taxon>Bacillati</taxon>
        <taxon>Cyanobacteriota</taxon>
        <taxon>Cyanophyceae</taxon>
        <taxon>Oscillatoriophycideae</taxon>
        <taxon>Oscillatoriales</taxon>
        <taxon>Oscillatoriaceae</taxon>
        <taxon>Oxynema</taxon>
        <taxon>Oxynema aestuarii</taxon>
    </lineage>
</organism>
<feature type="repeat" description="TPR" evidence="1">
    <location>
        <begin position="915"/>
        <end position="948"/>
    </location>
</feature>
<dbReference type="Pfam" id="PF13424">
    <property type="entry name" value="TPR_12"/>
    <property type="match status" value="3"/>
</dbReference>
<keyword evidence="2" id="KW-0472">Membrane</keyword>
<evidence type="ECO:0000313" key="5">
    <source>
        <dbReference type="Proteomes" id="UP000500857"/>
    </source>
</evidence>
<feature type="repeat" description="TPR" evidence="1">
    <location>
        <begin position="755"/>
        <end position="788"/>
    </location>
</feature>
<dbReference type="PRINTS" id="PR00364">
    <property type="entry name" value="DISEASERSIST"/>
</dbReference>
<accession>A0A6H1U5M9</accession>
<feature type="repeat" description="TPR" evidence="1">
    <location>
        <begin position="835"/>
        <end position="868"/>
    </location>
</feature>
<dbReference type="Pfam" id="PF00931">
    <property type="entry name" value="NB-ARC"/>
    <property type="match status" value="1"/>
</dbReference>
<feature type="domain" description="NB-ARC" evidence="3">
    <location>
        <begin position="355"/>
        <end position="486"/>
    </location>
</feature>
<proteinExistence type="predicted"/>
<evidence type="ECO:0000313" key="4">
    <source>
        <dbReference type="EMBL" id="QIZ73677.1"/>
    </source>
</evidence>
<evidence type="ECO:0000256" key="1">
    <source>
        <dbReference type="PROSITE-ProRule" id="PRU00339"/>
    </source>
</evidence>
<dbReference type="InterPro" id="IPR027417">
    <property type="entry name" value="P-loop_NTPase"/>
</dbReference>
<feature type="repeat" description="TPR" evidence="1">
    <location>
        <begin position="955"/>
        <end position="988"/>
    </location>
</feature>
<dbReference type="PANTHER" id="PTHR19959">
    <property type="entry name" value="KINESIN LIGHT CHAIN"/>
    <property type="match status" value="1"/>
</dbReference>
<dbReference type="PROSITE" id="PS50005">
    <property type="entry name" value="TPR"/>
    <property type="match status" value="6"/>
</dbReference>
<dbReference type="PROSITE" id="PS50293">
    <property type="entry name" value="TPR_REGION"/>
    <property type="match status" value="1"/>
</dbReference>
<keyword evidence="1" id="KW-0802">TPR repeat</keyword>
<sequence length="1089" mass="120967">MDFIGQRHLRLLTFTAILAGGTLCPLAIPALAGVGTMLAGVAGGIVANDVIAYHLTQLSAKLRQSGDTLANQDITKATGLTVGLVIQSVAESGRYPQAAKELKHLATTAAQQWTMFAQVNRDGEFGELDPLQEEQINNLFAKSGREFYEQTVLTVDDWCSVLRDGLCVRAKITLPDEIVLDLAQTLHHGFAKALREVFKSDFEEGGKAFSGLTLSMLGEILAILREAPERSPAIRDGLTAIETLQQQLRRENAAGFVQLGHQIDSGFETLLEQFGITQAQLTQLHGWLQQQLDQIARKLDVLQDTANEIKSNTEEIIDSIQEFIESQQRRKVQGMSFSLDTSPPTVTHWQGRERDLAVVEGWLNDENTKLGVIVGIAGMGKSTLAAKVFRQRTDFVGKLWLDLGQRPAFSIVARGILSDLVKLSPEDLQQIEEIHLTTVLIRCLQEQRFLLVLDNLESVLEDEGYRDFLQQWLGKCYRTEILVTTQVVPPLVQNLPTELALQGLSPREGAQLLQALKIGGTAEVLAQFVERVNGHPLTLQLVVGLLNDEKGEGATIEDLAALGMAEVGELMGRLEGMHRQELVPLVAVLATSFNRLTATLRKVLLSLVVLRQGFDAQIATAVSGETVTDKLLRELVKRGFLVAEGPEFYTFQPFIAEYLKFNLGDLTARHEQAIAFYQKGLKSREEWQTVADVREYLEIFYHLCELGEYERAFDRIRQGDNVYEFLTLRGNYEVLVDLYRQLVEHLPNHQDWRYPASLTSLGNAYNSLGQYREAIAFHEQSLEIQRAIGNRGGEATSLNNLGNAYYSLGQYREAIAFHEQSLEIERAIGNRGGEANSLGNLGNAYNSLGQYREAIAFHEQSLEIERAIGNRGGEANSLGNLGNAYNSLGQYREAIAFHEQSLEIQRAIGNRGGEANSLIGLGNAYYSLGQYREAIAFHEQSLEIQRAIGDRRGEATSLGNLGSAYDSLGQYREAIAFHEQSLEIKRAIGDRRGEANSLQNLGALYPKIGRIKEGFAASQQAQLIYQELDLPLEAYPIPNWMKTIAKFARRSKVHLIGCAILGVFAFPFAIVGLVGIILYRLIRSRFARR</sequence>
<dbReference type="AlphaFoldDB" id="A0A6H1U5M9"/>
<keyword evidence="2" id="KW-1133">Transmembrane helix</keyword>
<evidence type="ECO:0000259" key="3">
    <source>
        <dbReference type="Pfam" id="PF00931"/>
    </source>
</evidence>
<dbReference type="InterPro" id="IPR019734">
    <property type="entry name" value="TPR_rpt"/>
</dbReference>
<dbReference type="InterPro" id="IPR002182">
    <property type="entry name" value="NB-ARC"/>
</dbReference>
<feature type="repeat" description="TPR" evidence="1">
    <location>
        <begin position="795"/>
        <end position="828"/>
    </location>
</feature>
<feature type="repeat" description="TPR" evidence="1">
    <location>
        <begin position="875"/>
        <end position="908"/>
    </location>
</feature>
<name>A0A6H1U5M9_9CYAN</name>
<dbReference type="PANTHER" id="PTHR19959:SF119">
    <property type="entry name" value="FUNGAL LIPASE-LIKE DOMAIN-CONTAINING PROTEIN"/>
    <property type="match status" value="1"/>
</dbReference>
<dbReference type="EMBL" id="CP051167">
    <property type="protein sequence ID" value="QIZ73677.1"/>
    <property type="molecule type" value="Genomic_DNA"/>
</dbReference>
<dbReference type="SMART" id="SM00028">
    <property type="entry name" value="TPR"/>
    <property type="match status" value="7"/>
</dbReference>
<gene>
    <name evidence="4" type="ORF">HCG48_09110</name>
</gene>
<dbReference type="SUPFAM" id="SSF48452">
    <property type="entry name" value="TPR-like"/>
    <property type="match status" value="2"/>
</dbReference>
<keyword evidence="5" id="KW-1185">Reference proteome</keyword>
<dbReference type="Proteomes" id="UP000500857">
    <property type="component" value="Chromosome"/>
</dbReference>
<reference evidence="4 5" key="1">
    <citation type="submission" date="2020-04" db="EMBL/GenBank/DDBJ databases">
        <authorList>
            <person name="Basu S."/>
            <person name="Maruthanayagam V."/>
            <person name="Chakraborty S."/>
            <person name="Pramanik A."/>
            <person name="Mukherjee J."/>
            <person name="Brink B."/>
        </authorList>
    </citation>
    <scope>NUCLEOTIDE SEQUENCE [LARGE SCALE GENOMIC DNA]</scope>
    <source>
        <strain evidence="4 5">AP17</strain>
    </source>
</reference>
<dbReference type="Gene3D" id="1.25.40.10">
    <property type="entry name" value="Tetratricopeptide repeat domain"/>
    <property type="match status" value="2"/>
</dbReference>
<dbReference type="KEGG" id="oxy:HCG48_09110"/>
<dbReference type="GO" id="GO:0043531">
    <property type="term" value="F:ADP binding"/>
    <property type="evidence" value="ECO:0007669"/>
    <property type="project" value="InterPro"/>
</dbReference>
<evidence type="ECO:0000256" key="2">
    <source>
        <dbReference type="SAM" id="Phobius"/>
    </source>
</evidence>
<dbReference type="SUPFAM" id="SSF52540">
    <property type="entry name" value="P-loop containing nucleoside triphosphate hydrolases"/>
    <property type="match status" value="1"/>
</dbReference>
<dbReference type="InterPro" id="IPR011990">
    <property type="entry name" value="TPR-like_helical_dom_sf"/>
</dbReference>